<protein>
    <submittedName>
        <fullName evidence="1">Uncharacterized protein</fullName>
    </submittedName>
</protein>
<evidence type="ECO:0000313" key="2">
    <source>
        <dbReference type="Proteomes" id="UP000075243"/>
    </source>
</evidence>
<dbReference type="InterPro" id="IPR021109">
    <property type="entry name" value="Peptidase_aspartic_dom_sf"/>
</dbReference>
<proteinExistence type="predicted"/>
<dbReference type="PANTHER" id="PTHR33067:SF15">
    <property type="entry name" value="RNA-DIRECTED DNA POLYMERASE"/>
    <property type="match status" value="1"/>
</dbReference>
<evidence type="ECO:0000313" key="1">
    <source>
        <dbReference type="EMBL" id="KYP34408.1"/>
    </source>
</evidence>
<organism evidence="1 2">
    <name type="scientific">Cajanus cajan</name>
    <name type="common">Pigeon pea</name>
    <name type="synonym">Cajanus indicus</name>
    <dbReference type="NCBI Taxonomy" id="3821"/>
    <lineage>
        <taxon>Eukaryota</taxon>
        <taxon>Viridiplantae</taxon>
        <taxon>Streptophyta</taxon>
        <taxon>Embryophyta</taxon>
        <taxon>Tracheophyta</taxon>
        <taxon>Spermatophyta</taxon>
        <taxon>Magnoliopsida</taxon>
        <taxon>eudicotyledons</taxon>
        <taxon>Gunneridae</taxon>
        <taxon>Pentapetalae</taxon>
        <taxon>rosids</taxon>
        <taxon>fabids</taxon>
        <taxon>Fabales</taxon>
        <taxon>Fabaceae</taxon>
        <taxon>Papilionoideae</taxon>
        <taxon>50 kb inversion clade</taxon>
        <taxon>NPAAA clade</taxon>
        <taxon>indigoferoid/millettioid clade</taxon>
        <taxon>Phaseoleae</taxon>
        <taxon>Cajanus</taxon>
    </lineage>
</organism>
<dbReference type="Proteomes" id="UP000075243">
    <property type="component" value="Unassembled WGS sequence"/>
</dbReference>
<gene>
    <name evidence="1" type="ORF">KK1_044635</name>
</gene>
<dbReference type="AlphaFoldDB" id="A0A151QVL7"/>
<sequence>MEVNIALLDAMKQIPKYARFLKKLCTHKRKLKGVERVKLRRNGSAMIDSKKFNVSAIMPSDFDLSSELLEKCKDLGTFTIPCTIRDYIFIDAISVQPLRVVEDVLVKVEDLLFPADFYILDMQDEFRHAALILGRPFLRTARTKIDVLVGTLSMEFGDYIVQFNIFEAMKHPPENHSIFF</sequence>
<accession>A0A151QVL7</accession>
<dbReference type="PANTHER" id="PTHR33067">
    <property type="entry name" value="RNA-DIRECTED DNA POLYMERASE-RELATED"/>
    <property type="match status" value="1"/>
</dbReference>
<dbReference type="EMBL" id="KQ484604">
    <property type="protein sequence ID" value="KYP34408.1"/>
    <property type="molecule type" value="Genomic_DNA"/>
</dbReference>
<dbReference type="Gene3D" id="2.40.70.10">
    <property type="entry name" value="Acid Proteases"/>
    <property type="match status" value="1"/>
</dbReference>
<dbReference type="Gramene" id="C.cajan_44216.t">
    <property type="protein sequence ID" value="C.cajan_44216.t"/>
    <property type="gene ID" value="C.cajan_44216"/>
</dbReference>
<reference evidence="1" key="1">
    <citation type="journal article" date="2012" name="Nat. Biotechnol.">
        <title>Draft genome sequence of pigeonpea (Cajanus cajan), an orphan legume crop of resource-poor farmers.</title>
        <authorList>
            <person name="Varshney R.K."/>
            <person name="Chen W."/>
            <person name="Li Y."/>
            <person name="Bharti A.K."/>
            <person name="Saxena R.K."/>
            <person name="Schlueter J.A."/>
            <person name="Donoghue M.T."/>
            <person name="Azam S."/>
            <person name="Fan G."/>
            <person name="Whaley A.M."/>
            <person name="Farmer A.D."/>
            <person name="Sheridan J."/>
            <person name="Iwata A."/>
            <person name="Tuteja R."/>
            <person name="Penmetsa R.V."/>
            <person name="Wu W."/>
            <person name="Upadhyaya H.D."/>
            <person name="Yang S.P."/>
            <person name="Shah T."/>
            <person name="Saxena K.B."/>
            <person name="Michael T."/>
            <person name="McCombie W.R."/>
            <person name="Yang B."/>
            <person name="Zhang G."/>
            <person name="Yang H."/>
            <person name="Wang J."/>
            <person name="Spillane C."/>
            <person name="Cook D.R."/>
            <person name="May G.D."/>
            <person name="Xu X."/>
            <person name="Jackson S.A."/>
        </authorList>
    </citation>
    <scope>NUCLEOTIDE SEQUENCE [LARGE SCALE GENOMIC DNA]</scope>
</reference>
<keyword evidence="2" id="KW-1185">Reference proteome</keyword>
<name>A0A151QVL7_CAJCA</name>